<feature type="signal peptide" evidence="1">
    <location>
        <begin position="1"/>
        <end position="27"/>
    </location>
</feature>
<dbReference type="HOGENOM" id="CLU_148437_0_0_1"/>
<dbReference type="KEGG" id="ehx:EMIHUDRAFT_244292"/>
<dbReference type="EnsemblProtists" id="EOD17227">
    <property type="protein sequence ID" value="EOD17227"/>
    <property type="gene ID" value="EMIHUDRAFT_244292"/>
</dbReference>
<feature type="chain" id="PRO_5044264988" evidence="1">
    <location>
        <begin position="28"/>
        <end position="114"/>
    </location>
</feature>
<evidence type="ECO:0000313" key="3">
    <source>
        <dbReference type="Proteomes" id="UP000013827"/>
    </source>
</evidence>
<evidence type="ECO:0000256" key="1">
    <source>
        <dbReference type="SAM" id="SignalP"/>
    </source>
</evidence>
<reference evidence="3" key="1">
    <citation type="journal article" date="2013" name="Nature">
        <title>Pan genome of the phytoplankton Emiliania underpins its global distribution.</title>
        <authorList>
            <person name="Read B.A."/>
            <person name="Kegel J."/>
            <person name="Klute M.J."/>
            <person name="Kuo A."/>
            <person name="Lefebvre S.C."/>
            <person name="Maumus F."/>
            <person name="Mayer C."/>
            <person name="Miller J."/>
            <person name="Monier A."/>
            <person name="Salamov A."/>
            <person name="Young J."/>
            <person name="Aguilar M."/>
            <person name="Claverie J.M."/>
            <person name="Frickenhaus S."/>
            <person name="Gonzalez K."/>
            <person name="Herman E.K."/>
            <person name="Lin Y.C."/>
            <person name="Napier J."/>
            <person name="Ogata H."/>
            <person name="Sarno A.F."/>
            <person name="Shmutz J."/>
            <person name="Schroeder D."/>
            <person name="de Vargas C."/>
            <person name="Verret F."/>
            <person name="von Dassow P."/>
            <person name="Valentin K."/>
            <person name="Van de Peer Y."/>
            <person name="Wheeler G."/>
            <person name="Dacks J.B."/>
            <person name="Delwiche C.F."/>
            <person name="Dyhrman S.T."/>
            <person name="Glockner G."/>
            <person name="John U."/>
            <person name="Richards T."/>
            <person name="Worden A.Z."/>
            <person name="Zhang X."/>
            <person name="Grigoriev I.V."/>
            <person name="Allen A.E."/>
            <person name="Bidle K."/>
            <person name="Borodovsky M."/>
            <person name="Bowler C."/>
            <person name="Brownlee C."/>
            <person name="Cock J.M."/>
            <person name="Elias M."/>
            <person name="Gladyshev V.N."/>
            <person name="Groth M."/>
            <person name="Guda C."/>
            <person name="Hadaegh A."/>
            <person name="Iglesias-Rodriguez M.D."/>
            <person name="Jenkins J."/>
            <person name="Jones B.M."/>
            <person name="Lawson T."/>
            <person name="Leese F."/>
            <person name="Lindquist E."/>
            <person name="Lobanov A."/>
            <person name="Lomsadze A."/>
            <person name="Malik S.B."/>
            <person name="Marsh M.E."/>
            <person name="Mackinder L."/>
            <person name="Mock T."/>
            <person name="Mueller-Roeber B."/>
            <person name="Pagarete A."/>
            <person name="Parker M."/>
            <person name="Probert I."/>
            <person name="Quesneville H."/>
            <person name="Raines C."/>
            <person name="Rensing S.A."/>
            <person name="Riano-Pachon D.M."/>
            <person name="Richier S."/>
            <person name="Rokitta S."/>
            <person name="Shiraiwa Y."/>
            <person name="Soanes D.M."/>
            <person name="van der Giezen M."/>
            <person name="Wahlund T.M."/>
            <person name="Williams B."/>
            <person name="Wilson W."/>
            <person name="Wolfe G."/>
            <person name="Wurch L.L."/>
        </authorList>
    </citation>
    <scope>NUCLEOTIDE SEQUENCE</scope>
</reference>
<dbReference type="GeneID" id="17263371"/>
<name>A0A0D3J142_EMIH1</name>
<dbReference type="Proteomes" id="UP000013827">
    <property type="component" value="Unassembled WGS sequence"/>
</dbReference>
<reference evidence="2" key="2">
    <citation type="submission" date="2024-10" db="UniProtKB">
        <authorList>
            <consortium name="EnsemblProtists"/>
        </authorList>
    </citation>
    <scope>IDENTIFICATION</scope>
</reference>
<organism evidence="2 3">
    <name type="scientific">Emiliania huxleyi (strain CCMP1516)</name>
    <dbReference type="NCBI Taxonomy" id="280463"/>
    <lineage>
        <taxon>Eukaryota</taxon>
        <taxon>Haptista</taxon>
        <taxon>Haptophyta</taxon>
        <taxon>Prymnesiophyceae</taxon>
        <taxon>Isochrysidales</taxon>
        <taxon>Noelaerhabdaceae</taxon>
        <taxon>Emiliania</taxon>
    </lineage>
</organism>
<evidence type="ECO:0000313" key="2">
    <source>
        <dbReference type="EnsemblProtists" id="EOD17227"/>
    </source>
</evidence>
<dbReference type="AlphaFoldDB" id="A0A0D3J142"/>
<accession>A0A0D3J142</accession>
<protein>
    <submittedName>
        <fullName evidence="2">Uncharacterized protein</fullName>
    </submittedName>
</protein>
<dbReference type="RefSeq" id="XP_005769656.1">
    <property type="nucleotide sequence ID" value="XM_005769599.1"/>
</dbReference>
<proteinExistence type="predicted"/>
<sequence>MCGRLGSGCKSPMLWSLAAVGFGGALAVPSAPQAVWLLGPAAMALLGGAHIDYRGDGGTLSAETERVTSLLPFAAMALGGGRAGSLQALARELKVENAVLGVLLAARWAVARGR</sequence>
<dbReference type="PaxDb" id="2903-EOD17227"/>
<keyword evidence="3" id="KW-1185">Reference proteome</keyword>
<keyword evidence="1" id="KW-0732">Signal</keyword>